<feature type="active site" description="Proton donor" evidence="1">
    <location>
        <position position="68"/>
    </location>
</feature>
<dbReference type="GO" id="GO:0004113">
    <property type="term" value="F:2',3'-cyclic-nucleotide 3'-phosphodiesterase activity"/>
    <property type="evidence" value="ECO:0007669"/>
    <property type="project" value="TreeGrafter"/>
</dbReference>
<name>A0A1F4UND2_UNCKA</name>
<feature type="binding site" evidence="2">
    <location>
        <position position="40"/>
    </location>
    <ligand>
        <name>Fe cation</name>
        <dbReference type="ChEBI" id="CHEBI:24875"/>
        <label>1</label>
    </ligand>
</feature>
<dbReference type="SUPFAM" id="SSF56300">
    <property type="entry name" value="Metallo-dependent phosphatases"/>
    <property type="match status" value="1"/>
</dbReference>
<accession>A0A1F4UND2</accession>
<protein>
    <recommendedName>
        <fullName evidence="5">Metallophosphoesterase</fullName>
    </recommendedName>
</protein>
<evidence type="ECO:0000313" key="4">
    <source>
        <dbReference type="Proteomes" id="UP000178615"/>
    </source>
</evidence>
<dbReference type="PIRSF" id="PIRSF004789">
    <property type="entry name" value="DR1281"/>
    <property type="match status" value="1"/>
</dbReference>
<organism evidence="3 4">
    <name type="scientific">candidate division WWE3 bacterium RBG_19FT_COMBO_34_6</name>
    <dbReference type="NCBI Taxonomy" id="1802612"/>
    <lineage>
        <taxon>Bacteria</taxon>
        <taxon>Katanobacteria</taxon>
    </lineage>
</organism>
<dbReference type="Gene3D" id="3.60.21.10">
    <property type="match status" value="1"/>
</dbReference>
<gene>
    <name evidence="3" type="ORF">A2V49_04485</name>
</gene>
<dbReference type="AlphaFoldDB" id="A0A1F4UND2"/>
<feature type="binding site" evidence="2">
    <location>
        <position position="153"/>
    </location>
    <ligand>
        <name>Fe cation</name>
        <dbReference type="ChEBI" id="CHEBI:24875"/>
        <label>2</label>
    </ligand>
</feature>
<dbReference type="GO" id="GO:0046872">
    <property type="term" value="F:metal ion binding"/>
    <property type="evidence" value="ECO:0007669"/>
    <property type="project" value="UniProtKB-KW"/>
</dbReference>
<dbReference type="EMBL" id="MEUV01000023">
    <property type="protein sequence ID" value="OGC45693.1"/>
    <property type="molecule type" value="Genomic_DNA"/>
</dbReference>
<evidence type="ECO:0000256" key="2">
    <source>
        <dbReference type="PIRSR" id="PIRSR004789-51"/>
    </source>
</evidence>
<feature type="binding site" evidence="2">
    <location>
        <position position="8"/>
    </location>
    <ligand>
        <name>Fe cation</name>
        <dbReference type="ChEBI" id="CHEBI:24875"/>
        <label>1</label>
    </ligand>
</feature>
<reference evidence="3 4" key="1">
    <citation type="journal article" date="2016" name="Nat. Commun.">
        <title>Thousands of microbial genomes shed light on interconnected biogeochemical processes in an aquifer system.</title>
        <authorList>
            <person name="Anantharaman K."/>
            <person name="Brown C.T."/>
            <person name="Hug L.A."/>
            <person name="Sharon I."/>
            <person name="Castelle C.J."/>
            <person name="Probst A.J."/>
            <person name="Thomas B.C."/>
            <person name="Singh A."/>
            <person name="Wilkins M.J."/>
            <person name="Karaoz U."/>
            <person name="Brodie E.L."/>
            <person name="Williams K.H."/>
            <person name="Hubbard S.S."/>
            <person name="Banfield J.F."/>
        </authorList>
    </citation>
    <scope>NUCLEOTIDE SEQUENCE [LARGE SCALE GENOMIC DNA]</scope>
</reference>
<evidence type="ECO:0008006" key="5">
    <source>
        <dbReference type="Google" id="ProtNLM"/>
    </source>
</evidence>
<feature type="binding site" evidence="2">
    <location>
        <position position="67"/>
    </location>
    <ligand>
        <name>Fe cation</name>
        <dbReference type="ChEBI" id="CHEBI:24875"/>
        <label>2</label>
    </ligand>
</feature>
<feature type="binding site" evidence="2">
    <location>
        <position position="178"/>
    </location>
    <ligand>
        <name>Fe cation</name>
        <dbReference type="ChEBI" id="CHEBI:24875"/>
        <label>2</label>
    </ligand>
</feature>
<proteinExistence type="predicted"/>
<feature type="binding site" evidence="2">
    <location>
        <position position="180"/>
    </location>
    <ligand>
        <name>Fe cation</name>
        <dbReference type="ChEBI" id="CHEBI:24875"/>
        <label>1</label>
    </ligand>
</feature>
<dbReference type="InterPro" id="IPR029052">
    <property type="entry name" value="Metallo-depent_PP-like"/>
</dbReference>
<dbReference type="Pfam" id="PF13277">
    <property type="entry name" value="YmdB"/>
    <property type="match status" value="1"/>
</dbReference>
<evidence type="ECO:0000256" key="1">
    <source>
        <dbReference type="PIRSR" id="PIRSR004789-50"/>
    </source>
</evidence>
<dbReference type="PANTHER" id="PTHR36303">
    <property type="entry name" value="2',3'-CYCLIC-NUCLEOTIDE 2'-PHOSPHODIESTERASE"/>
    <property type="match status" value="1"/>
</dbReference>
<evidence type="ECO:0000313" key="3">
    <source>
        <dbReference type="EMBL" id="OGC45693.1"/>
    </source>
</evidence>
<dbReference type="Proteomes" id="UP000178615">
    <property type="component" value="Unassembled WGS sequence"/>
</dbReference>
<comment type="caution">
    <text evidence="3">The sequence shown here is derived from an EMBL/GenBank/DDBJ whole genome shotgun (WGS) entry which is preliminary data.</text>
</comment>
<sequence length="257" mass="28963">MKILFIGDIVARPGREVVKEVLPNIIKKQKIDLVIANAENLAHGRGATKDTIKEMLDAGVNYFTSGDHIFWQHSFEDEIDSLPVLRPANFPGDLPGKGYTLIDAGKNGQILLINLLGRVFLNERLDDPFRKADEILNLFLDDDQIKYKIIDFHAECSSEKYAFAYYMDGRVDAVVGSHTHVPTCDNIVLPSKTLYISDIGMTGIIDSVLGVKNDIIIQYYLSGLNQKFEWENTGRKAFRSVILDTVLNTIERFDNIL</sequence>
<dbReference type="InterPro" id="IPR005235">
    <property type="entry name" value="YmdB-like"/>
</dbReference>
<feature type="binding site" evidence="2">
    <location>
        <position position="39"/>
    </location>
    <ligand>
        <name>Fe cation</name>
        <dbReference type="ChEBI" id="CHEBI:24875"/>
        <label>1</label>
    </ligand>
</feature>
<keyword evidence="2" id="KW-0479">Metal-binding</keyword>
<dbReference type="PANTHER" id="PTHR36303:SF1">
    <property type="entry name" value="2',3'-CYCLIC-NUCLEOTIDE 2'-PHOSPHODIESTERASE"/>
    <property type="match status" value="1"/>
</dbReference>
<feature type="binding site" evidence="2">
    <location>
        <position position="39"/>
    </location>
    <ligand>
        <name>Fe cation</name>
        <dbReference type="ChEBI" id="CHEBI:24875"/>
        <label>2</label>
    </ligand>
</feature>